<feature type="region of interest" description="Disordered" evidence="1">
    <location>
        <begin position="185"/>
        <end position="228"/>
    </location>
</feature>
<evidence type="ECO:0000256" key="1">
    <source>
        <dbReference type="SAM" id="MobiDB-lite"/>
    </source>
</evidence>
<protein>
    <submittedName>
        <fullName evidence="2">Uncharacterized protein</fullName>
    </submittedName>
</protein>
<dbReference type="VEuPathDB" id="TriTrypDB:C3747_31g277"/>
<evidence type="ECO:0000313" key="2">
    <source>
        <dbReference type="EMBL" id="PWV15091.1"/>
    </source>
</evidence>
<name>A0A2V2X2X7_TRYCR</name>
<dbReference type="VEuPathDB" id="TriTrypDB:TcG_10225"/>
<dbReference type="VEuPathDB" id="TriTrypDB:TCSYLVIO_002400"/>
<dbReference type="VEuPathDB" id="TriTrypDB:TcCL_NonESM08667"/>
<organism evidence="2 3">
    <name type="scientific">Trypanosoma cruzi</name>
    <dbReference type="NCBI Taxonomy" id="5693"/>
    <lineage>
        <taxon>Eukaryota</taxon>
        <taxon>Discoba</taxon>
        <taxon>Euglenozoa</taxon>
        <taxon>Kinetoplastea</taxon>
        <taxon>Metakinetoplastina</taxon>
        <taxon>Trypanosomatida</taxon>
        <taxon>Trypanosomatidae</taxon>
        <taxon>Trypanosoma</taxon>
        <taxon>Schizotrypanum</taxon>
    </lineage>
</organism>
<gene>
    <name evidence="2" type="ORF">C3747_31g277</name>
</gene>
<feature type="compositionally biased region" description="Low complexity" evidence="1">
    <location>
        <begin position="188"/>
        <end position="205"/>
    </location>
</feature>
<sequence length="228" mass="24902">MEQAESAAEAAHEAHTLPHPETAYFEPNVPEKREERNQALRRDFAVLLEARAKILGASSSPSWRYLHGMAAPHPHPLESVVLRTGLGRICVLPRQQANLLVRHFVRVLRATLPYTAAAARRTPSPPGDWEMDRPLTPYELDVTIRDSLLGSAPGHDNMLNEFLHRLGPVACGTLRTMIHNSFANGSLPEDSMSGSDDGDSSSPSEADISWLPLSSVVKKSDGEDSLGS</sequence>
<dbReference type="VEuPathDB" id="TriTrypDB:TcCLB.510175.125"/>
<proteinExistence type="predicted"/>
<dbReference type="Proteomes" id="UP000246078">
    <property type="component" value="Unassembled WGS sequence"/>
</dbReference>
<dbReference type="VEuPathDB" id="TriTrypDB:TcCLB.511887.40"/>
<dbReference type="VEuPathDB" id="TriTrypDB:ECC02_007823"/>
<feature type="region of interest" description="Disordered" evidence="1">
    <location>
        <begin position="1"/>
        <end position="36"/>
    </location>
</feature>
<comment type="caution">
    <text evidence="2">The sequence shown here is derived from an EMBL/GenBank/DDBJ whole genome shotgun (WGS) entry which is preliminary data.</text>
</comment>
<reference evidence="2 3" key="1">
    <citation type="journal article" date="2018" name="Microb. Genom.">
        <title>Expanding an expanded genome: long-read sequencing of Trypanosoma cruzi.</title>
        <authorList>
            <person name="Berna L."/>
            <person name="Rodriguez M."/>
            <person name="Chiribao M.L."/>
            <person name="Parodi-Talice A."/>
            <person name="Pita S."/>
            <person name="Rijo G."/>
            <person name="Alvarez-Valin F."/>
            <person name="Robello C."/>
        </authorList>
    </citation>
    <scope>NUCLEOTIDE SEQUENCE [LARGE SCALE GENOMIC DNA]</scope>
    <source>
        <strain evidence="2 3">TCC</strain>
    </source>
</reference>
<dbReference type="VEuPathDB" id="TriTrypDB:TcCLB.506919.60"/>
<dbReference type="VEuPathDB" id="TriTrypDB:Tc_MARK_7663"/>
<evidence type="ECO:0000313" key="3">
    <source>
        <dbReference type="Proteomes" id="UP000246078"/>
    </source>
</evidence>
<dbReference type="EMBL" id="PRFC01000031">
    <property type="protein sequence ID" value="PWV15091.1"/>
    <property type="molecule type" value="Genomic_DNA"/>
</dbReference>
<dbReference type="VEuPathDB" id="TriTrypDB:C4B63_1g993"/>
<accession>A0A2V2X2X7</accession>
<dbReference type="AlphaFoldDB" id="A0A2V2X2X7"/>
<dbReference type="VEuPathDB" id="TriTrypDB:TcBrA4_0031280"/>
<dbReference type="VEuPathDB" id="TriTrypDB:TCDM_08266"/>
<dbReference type="VEuPathDB" id="TriTrypDB:TcYC6_0065110"/>